<sequence>MEEPKCGKCGGEMERGFVVDNTYGGVARPQWAEGDPDYSIWMGVKMGNRERFTVRTFRCTTCGFLESYALPEAAH</sequence>
<organism evidence="1">
    <name type="scientific">uncultured Armatimonadetes bacterium</name>
    <dbReference type="NCBI Taxonomy" id="157466"/>
    <lineage>
        <taxon>Bacteria</taxon>
        <taxon>Bacillati</taxon>
        <taxon>Armatimonadota</taxon>
        <taxon>environmental samples</taxon>
    </lineage>
</organism>
<evidence type="ECO:0000313" key="1">
    <source>
        <dbReference type="EMBL" id="CAA9281835.1"/>
    </source>
</evidence>
<dbReference type="AlphaFoldDB" id="A0A6J4JLT5"/>
<accession>A0A6J4JLT5</accession>
<protein>
    <submittedName>
        <fullName evidence="1">Uncharacterized protein</fullName>
    </submittedName>
</protein>
<dbReference type="EMBL" id="CADCTO010000485">
    <property type="protein sequence ID" value="CAA9281835.1"/>
    <property type="molecule type" value="Genomic_DNA"/>
</dbReference>
<reference evidence="1" key="1">
    <citation type="submission" date="2020-02" db="EMBL/GenBank/DDBJ databases">
        <authorList>
            <person name="Meier V. D."/>
        </authorList>
    </citation>
    <scope>NUCLEOTIDE SEQUENCE</scope>
    <source>
        <strain evidence="1">AVDCRST_MAG63</strain>
    </source>
</reference>
<name>A0A6J4JLT5_9BACT</name>
<gene>
    <name evidence="1" type="ORF">AVDCRST_MAG63-3621</name>
</gene>
<proteinExistence type="predicted"/>